<sequence>MSNFLKNLHPLLRRKKNPKDNEDVNYALIKVLNEEMNMIEKDAIESKLQSSLKSSTGDYLDNFGDWFGVYRKKDEDDEKYRARIIKYLLLKRGTNNAIIEAIKDYLEDSDADVSIYEPFRNIFYTNKSHLNGNDHLMGYYYNFAIINVSVGSYFPMEIVDVINEFKPAGVKFYVTYDGGGTNTGSSVIKVLDDPVNIDVYQNIDRLSGYSETFYGHINMGLRKVNYDSETDIFKTNRSKINSNDVLTGSSSIGRAFHNYAYKTSYVYSPTKTSTVSEIKTVLDEKGRELPLEYYINTTEKGRQPVTIDVNSTTGTTFIYNNLNLREYFSQYKPELLQGDSQEIKNAISSYMGTSTFDLFMEALISPDETISVQTQVFDFSIGKWVTVKNSKITYGTQNVGAELGYVKDYMNDELNMFTRVSILSTNNVTVRVNYLDLLFYHYTPDVYTVKPYKGLIEYYIELDRLSYVDAFKVSSLSNEDIISKLGYEPMGYVRVVGESNEPKNIIYINDTAEPPVPVYEFQIITDENDVFNYRDTKYLIEFDIAGEDASIVKDLYVYPAFILEDFSDYNIINSTGVKVSITNTKGRAIIEVPSYVDFEKYPKMFIQLSTYNYQEKEDLKPGEVIYAEPYKISFSNITVQDIYESTDQAIDPTTRINNAFVDNRTIDGTPGRGNSGQDGNILNNEAYTLASPAVYDNTKYNILSGLRLRKPIETGKTYTIQIKGKLGSDRPYFYLYNSNGYFNELYGQSPITEGDYNPKTGIYTKTFVAPPEDYDDSPNRKRLNESIRIYQAPSSGTSQSTIEWVKVEEGSQATKAGYQFAYYTMAYLPKGEYDIYYKAKVEVQEGELDMVTILDFPNSVTNVDPKFLVPIENGYVKGKISVNRTDTEGRLLIYAGVAGSTAGNKIRFSELEVYYSTDPIQKVENEIILKDSSGNVLPTKRVDTHYTTANSVYNGQKTYNHSVMLHGSYTNIAEIEFKGRGKVDNLKLQYTRYPIPSSWNTLHEEKTVEPNPDSFSLKYNNELKDLYGLELIDYSKINAFSKIKLQSIWETTIGEITSSEGSFTDMPNSYFNATWQYVDRLDMVTIGAMDVLDDIAGGIIDNSIQTVTTRRKPIISQYTDLADTSTVYPTYTEDITMGSPRRLEELKEVTMVEETIEIDRSIKVIDTHAEQEPNTNILIDSYKTREIVGSGFADYKLKEPIEQGETYNVKITGNFKSGLERIAVGNSNGSFNEVFIYPEDIDRGVINKTYTARLDQYAEGKQRLNKDYRLYIQPYTSDSSTIYSVELRKL</sequence>
<protein>
    <recommendedName>
        <fullName evidence="2">Tail morphogenetic protein</fullName>
    </recommendedName>
</protein>
<proteinExistence type="predicted"/>
<reference evidence="1" key="1">
    <citation type="submission" date="2024-06" db="EMBL/GenBank/DDBJ databases">
        <authorList>
            <person name="Najeeb S."/>
            <person name="Khan I."/>
            <person name="Muhammad J."/>
            <person name="Abbas A."/>
            <person name="Jahangir M."/>
            <person name="Alvi I.A."/>
            <person name="Ullah A."/>
            <person name="Ullah A."/>
            <person name="Khan A."/>
        </authorList>
    </citation>
    <scope>NUCLEOTIDE SEQUENCE</scope>
</reference>
<dbReference type="EMBL" id="PP995776">
    <property type="protein sequence ID" value="XDJ02888.1"/>
    <property type="molecule type" value="Genomic_DNA"/>
</dbReference>
<name>A0AB39C871_9CAUD</name>
<accession>A0AB39C871</accession>
<organism evidence="1">
    <name type="scientific">Staphylococcus phage UHP46</name>
    <dbReference type="NCBI Taxonomy" id="3234966"/>
    <lineage>
        <taxon>Viruses</taxon>
        <taxon>Duplodnaviria</taxon>
        <taxon>Heunggongvirae</taxon>
        <taxon>Uroviricota</taxon>
        <taxon>Caudoviricetes</taxon>
        <taxon>Herelleviridae</taxon>
        <taxon>Twortvirinae</taxon>
        <taxon>Sciuriunavirus</taxon>
    </lineage>
</organism>
<evidence type="ECO:0008006" key="2">
    <source>
        <dbReference type="Google" id="ProtNLM"/>
    </source>
</evidence>
<evidence type="ECO:0000313" key="1">
    <source>
        <dbReference type="EMBL" id="XDJ02888.1"/>
    </source>
</evidence>